<dbReference type="Proteomes" id="UP000095286">
    <property type="component" value="Unplaced"/>
</dbReference>
<dbReference type="WBParaSite" id="RSKR_0000818900.1">
    <property type="protein sequence ID" value="RSKR_0000818900.1"/>
    <property type="gene ID" value="RSKR_0000818900"/>
</dbReference>
<accession>A0AC35U799</accession>
<name>A0AC35U799_9BILA</name>
<proteinExistence type="predicted"/>
<reference evidence="2" key="1">
    <citation type="submission" date="2016-11" db="UniProtKB">
        <authorList>
            <consortium name="WormBaseParasite"/>
        </authorList>
    </citation>
    <scope>IDENTIFICATION</scope>
    <source>
        <strain evidence="2">KR3021</strain>
    </source>
</reference>
<sequence>MSEIKIEFVQLEQQLEMLTIMLDRPLYKGDELAITIKYYGNIITKGSVGVFLASYLETNKETNEGMRKFLVSTMFQPHFARRMVPCFDEPQFKAIWKVEVIHPSLLNAISNGKILQIEALSNGWTKTSFDVTPIMSSYLLAVAITEFEFEDVQTKNCTLRFWAQDTNNSRFKRFKSISKTVFDYLSDYFGMNFSLEVLNSVIIPTELKFTGMENWGLISYQNKTILLDDSIPLNFRSMVHIITHELVHQWIGNIVTYETFKQLWLNEGIAEFITDITTEILFPEAQLNKHFFLRWQRIAIGVDYNNYKYPLENDHDDLRSYPKHLYLAYKKGYGIEKMIYHILGPEVFKSSIREYLKAFKFSNVNSDKYFSILQLNADRNNITVNFDLFKNEWVLMDVQLYTPDELTTKLLL</sequence>
<organism evidence="1 2">
    <name type="scientific">Rhabditophanes sp. KR3021</name>
    <dbReference type="NCBI Taxonomy" id="114890"/>
    <lineage>
        <taxon>Eukaryota</taxon>
        <taxon>Metazoa</taxon>
        <taxon>Ecdysozoa</taxon>
        <taxon>Nematoda</taxon>
        <taxon>Chromadorea</taxon>
        <taxon>Rhabditida</taxon>
        <taxon>Tylenchina</taxon>
        <taxon>Panagrolaimomorpha</taxon>
        <taxon>Strongyloidoidea</taxon>
        <taxon>Alloionematidae</taxon>
        <taxon>Rhabditophanes</taxon>
    </lineage>
</organism>
<evidence type="ECO:0000313" key="2">
    <source>
        <dbReference type="WBParaSite" id="RSKR_0000818900.1"/>
    </source>
</evidence>
<evidence type="ECO:0000313" key="1">
    <source>
        <dbReference type="Proteomes" id="UP000095286"/>
    </source>
</evidence>
<protein>
    <submittedName>
        <fullName evidence="2">Peptidase_M1 domain-containing protein</fullName>
    </submittedName>
</protein>